<evidence type="ECO:0000256" key="4">
    <source>
        <dbReference type="ARBA" id="ARBA00006335"/>
    </source>
</evidence>
<name>B6K030_SCHJY</name>
<keyword evidence="9" id="KW-0746">Sphingolipid metabolism</keyword>
<evidence type="ECO:0000256" key="1">
    <source>
        <dbReference type="ARBA" id="ARBA00004141"/>
    </source>
</evidence>
<dbReference type="EMBL" id="KE651168">
    <property type="protein sequence ID" value="EEB06180.1"/>
    <property type="molecule type" value="Genomic_DNA"/>
</dbReference>
<accession>B6K030</accession>
<evidence type="ECO:0000256" key="7">
    <source>
        <dbReference type="ARBA" id="ARBA00022801"/>
    </source>
</evidence>
<evidence type="ECO:0000259" key="14">
    <source>
        <dbReference type="Pfam" id="PF03372"/>
    </source>
</evidence>
<dbReference type="PANTHER" id="PTHR16320">
    <property type="entry name" value="SPHINGOMYELINASE FAMILY MEMBER"/>
    <property type="match status" value="1"/>
</dbReference>
<keyword evidence="6" id="KW-0479">Metal-binding</keyword>
<dbReference type="Proteomes" id="UP000001744">
    <property type="component" value="Unassembled WGS sequence"/>
</dbReference>
<evidence type="ECO:0000313" key="16">
    <source>
        <dbReference type="JaponicusDB" id="SJAG_01219"/>
    </source>
</evidence>
<dbReference type="eggNOG" id="KOG3873">
    <property type="taxonomic scope" value="Eukaryota"/>
</dbReference>
<dbReference type="PANTHER" id="PTHR16320:SF24">
    <property type="entry name" value="PHOSPHODIESTERASE, PUTATIVE-RELATED"/>
    <property type="match status" value="1"/>
</dbReference>
<keyword evidence="5 13" id="KW-0812">Transmembrane</keyword>
<dbReference type="GeneID" id="7048369"/>
<keyword evidence="7" id="KW-0378">Hydrolase</keyword>
<dbReference type="InterPro" id="IPR005135">
    <property type="entry name" value="Endo/exonuclease/phosphatase"/>
</dbReference>
<evidence type="ECO:0000256" key="9">
    <source>
        <dbReference type="ARBA" id="ARBA00022919"/>
    </source>
</evidence>
<feature type="transmembrane region" description="Helical" evidence="13">
    <location>
        <begin position="337"/>
        <end position="356"/>
    </location>
</feature>
<evidence type="ECO:0000256" key="10">
    <source>
        <dbReference type="ARBA" id="ARBA00022989"/>
    </source>
</evidence>
<dbReference type="CDD" id="cd09079">
    <property type="entry name" value="RgfB-like"/>
    <property type="match status" value="1"/>
</dbReference>
<evidence type="ECO:0000256" key="13">
    <source>
        <dbReference type="SAM" id="Phobius"/>
    </source>
</evidence>
<dbReference type="InterPro" id="IPR038772">
    <property type="entry name" value="Sph/SMPD2-like"/>
</dbReference>
<proteinExistence type="inferred from homology"/>
<dbReference type="JaponicusDB" id="SJAG_01219">
    <property type="gene designation" value="css1"/>
</dbReference>
<evidence type="ECO:0000313" key="15">
    <source>
        <dbReference type="EMBL" id="EEB06180.1"/>
    </source>
</evidence>
<evidence type="ECO:0000256" key="12">
    <source>
        <dbReference type="ARBA" id="ARBA00023136"/>
    </source>
</evidence>
<keyword evidence="8" id="KW-0460">Magnesium</keyword>
<sequence>MTSEKADNIKVLSFNCWGLRFVSKYRTERLHAIGVKLSECDYDIVLLQEVWSINDYHSIQNSTRENLPYSRFYHSAAMGAGLAVLSRYPIVETTMNKYPLNGRPQAFWRGDWYVGKGVATASLQHPSGKIISVFDTHLHAPYGKGEDTYLCHRMAQAWYISKLIRAAVQRGHIVLAAGDFNFQPLTEPHNIITSYGLVSDSWLSVHPDQYKNAPSRFTLSDQELIDILGVTCDSHLNTWRANVSDKDMDDYVAKRLDYVFHSPNNTDAVSSKVVFTEHVPKLDCSYSDHFAIEVVLELKKKPTEVTKTRLSETIVDDLLAVTYKYMIREKWYMRLRVAHLILSIPIIIGLHVAIAWCDPAWLKVIILFIAVVLAVSAVGNGFCIGLLFGRWEFSGLLEFAAEMKEQKLLSKKYFMDNPIDLPKSLDL</sequence>
<dbReference type="OrthoDB" id="387657at2759"/>
<reference evidence="15 17" key="1">
    <citation type="journal article" date="2011" name="Science">
        <title>Comparative functional genomics of the fission yeasts.</title>
        <authorList>
            <person name="Rhind N."/>
            <person name="Chen Z."/>
            <person name="Yassour M."/>
            <person name="Thompson D.A."/>
            <person name="Haas B.J."/>
            <person name="Habib N."/>
            <person name="Wapinski I."/>
            <person name="Roy S."/>
            <person name="Lin M.F."/>
            <person name="Heiman D.I."/>
            <person name="Young S.K."/>
            <person name="Furuya K."/>
            <person name="Guo Y."/>
            <person name="Pidoux A."/>
            <person name="Chen H.M."/>
            <person name="Robbertse B."/>
            <person name="Goldberg J.M."/>
            <person name="Aoki K."/>
            <person name="Bayne E.H."/>
            <person name="Berlin A.M."/>
            <person name="Desjardins C.A."/>
            <person name="Dobbs E."/>
            <person name="Dukaj L."/>
            <person name="Fan L."/>
            <person name="FitzGerald M.G."/>
            <person name="French C."/>
            <person name="Gujja S."/>
            <person name="Hansen K."/>
            <person name="Keifenheim D."/>
            <person name="Levin J.Z."/>
            <person name="Mosher R.A."/>
            <person name="Mueller C.A."/>
            <person name="Pfiffner J."/>
            <person name="Priest M."/>
            <person name="Russ C."/>
            <person name="Smialowska A."/>
            <person name="Swoboda P."/>
            <person name="Sykes S.M."/>
            <person name="Vaughn M."/>
            <person name="Vengrova S."/>
            <person name="Yoder R."/>
            <person name="Zeng Q."/>
            <person name="Allshire R."/>
            <person name="Baulcombe D."/>
            <person name="Birren B.W."/>
            <person name="Brown W."/>
            <person name="Ekwall K."/>
            <person name="Kellis M."/>
            <person name="Leatherwood J."/>
            <person name="Levin H."/>
            <person name="Margalit H."/>
            <person name="Martienssen R."/>
            <person name="Nieduszynski C.A."/>
            <person name="Spatafora J.W."/>
            <person name="Friedman N."/>
            <person name="Dalgaard J.Z."/>
            <person name="Baumann P."/>
            <person name="Niki H."/>
            <person name="Regev A."/>
            <person name="Nusbaum C."/>
        </authorList>
    </citation>
    <scope>NUCLEOTIDE SEQUENCE [LARGE SCALE GENOMIC DNA]</scope>
    <source>
        <strain evidence="17">yFS275 / FY16936</strain>
    </source>
</reference>
<evidence type="ECO:0000256" key="2">
    <source>
        <dbReference type="ARBA" id="ARBA00004760"/>
    </source>
</evidence>
<dbReference type="GO" id="GO:0004767">
    <property type="term" value="F:sphingomyelin phosphodiesterase activity"/>
    <property type="evidence" value="ECO:0007669"/>
    <property type="project" value="InterPro"/>
</dbReference>
<keyword evidence="12 13" id="KW-0472">Membrane</keyword>
<dbReference type="STRING" id="402676.B6K030"/>
<dbReference type="OMA" id="IEESSMF"/>
<dbReference type="GO" id="GO:0000324">
    <property type="term" value="C:fungal-type vacuole"/>
    <property type="evidence" value="ECO:0007669"/>
    <property type="project" value="EnsemblFungi"/>
</dbReference>
<comment type="pathway">
    <text evidence="2">Lipid metabolism; sphingolipid metabolism.</text>
</comment>
<feature type="transmembrane region" description="Helical" evidence="13">
    <location>
        <begin position="362"/>
        <end position="388"/>
    </location>
</feature>
<dbReference type="GO" id="GO:0071944">
    <property type="term" value="C:cell periphery"/>
    <property type="evidence" value="ECO:0007669"/>
    <property type="project" value="EnsemblFungi"/>
</dbReference>
<evidence type="ECO:0000256" key="5">
    <source>
        <dbReference type="ARBA" id="ARBA00022692"/>
    </source>
</evidence>
<dbReference type="SUPFAM" id="SSF56219">
    <property type="entry name" value="DNase I-like"/>
    <property type="match status" value="1"/>
</dbReference>
<comment type="similarity">
    <text evidence="4">Belongs to the neutral sphingomyelinase family.</text>
</comment>
<evidence type="ECO:0000256" key="6">
    <source>
        <dbReference type="ARBA" id="ARBA00022723"/>
    </source>
</evidence>
<feature type="domain" description="Endonuclease/exonuclease/phosphatase" evidence="14">
    <location>
        <begin position="12"/>
        <end position="289"/>
    </location>
</feature>
<dbReference type="InterPro" id="IPR036691">
    <property type="entry name" value="Endo/exonu/phosph_ase_sf"/>
</dbReference>
<gene>
    <name evidence="16" type="primary">css1</name>
    <name evidence="15" type="ORF">SJAG_01219</name>
</gene>
<evidence type="ECO:0000256" key="11">
    <source>
        <dbReference type="ARBA" id="ARBA00023098"/>
    </source>
</evidence>
<organism evidence="15 17">
    <name type="scientific">Schizosaccharomyces japonicus (strain yFS275 / FY16936)</name>
    <name type="common">Fission yeast</name>
    <dbReference type="NCBI Taxonomy" id="402676"/>
    <lineage>
        <taxon>Eukaryota</taxon>
        <taxon>Fungi</taxon>
        <taxon>Dikarya</taxon>
        <taxon>Ascomycota</taxon>
        <taxon>Taphrinomycotina</taxon>
        <taxon>Schizosaccharomycetes</taxon>
        <taxon>Schizosaccharomycetales</taxon>
        <taxon>Schizosaccharomycetaceae</taxon>
        <taxon>Schizosaccharomyces</taxon>
    </lineage>
</organism>
<dbReference type="GO" id="GO:0004620">
    <property type="term" value="F:phospholipase activity"/>
    <property type="evidence" value="ECO:0000318"/>
    <property type="project" value="GO_Central"/>
</dbReference>
<keyword evidence="11" id="KW-0443">Lipid metabolism</keyword>
<protein>
    <submittedName>
        <fullName evidence="15">Inositol phosphosphingolipid phospholipase C</fullName>
    </submittedName>
</protein>
<comment type="subcellular location">
    <subcellularLocation>
        <location evidence="1">Membrane</location>
        <topology evidence="1">Multi-pass membrane protein</topology>
    </subcellularLocation>
</comment>
<keyword evidence="10 13" id="KW-1133">Transmembrane helix</keyword>
<dbReference type="RefSeq" id="XP_002172473.1">
    <property type="nucleotide sequence ID" value="XM_002172437.2"/>
</dbReference>
<comment type="pathway">
    <text evidence="3">Sphingolipid metabolism.</text>
</comment>
<dbReference type="GO" id="GO:0046872">
    <property type="term" value="F:metal ion binding"/>
    <property type="evidence" value="ECO:0007669"/>
    <property type="project" value="UniProtKB-KW"/>
</dbReference>
<dbReference type="VEuPathDB" id="FungiDB:SJAG_01219"/>
<dbReference type="GO" id="GO:0006665">
    <property type="term" value="P:sphingolipid metabolic process"/>
    <property type="evidence" value="ECO:0007669"/>
    <property type="project" value="UniProtKB-KW"/>
</dbReference>
<dbReference type="AlphaFoldDB" id="B6K030"/>
<dbReference type="GO" id="GO:0052714">
    <property type="term" value="F:mannosyl-inositol phosphorylceramide phospholipase activity"/>
    <property type="evidence" value="ECO:0007669"/>
    <property type="project" value="EnsemblFungi"/>
</dbReference>
<keyword evidence="17" id="KW-1185">Reference proteome</keyword>
<evidence type="ECO:0000256" key="8">
    <source>
        <dbReference type="ARBA" id="ARBA00022842"/>
    </source>
</evidence>
<dbReference type="Pfam" id="PF03372">
    <property type="entry name" value="Exo_endo_phos"/>
    <property type="match status" value="1"/>
</dbReference>
<dbReference type="Gene3D" id="3.60.10.10">
    <property type="entry name" value="Endonuclease/exonuclease/phosphatase"/>
    <property type="match status" value="1"/>
</dbReference>
<evidence type="ECO:0000313" key="17">
    <source>
        <dbReference type="Proteomes" id="UP000001744"/>
    </source>
</evidence>
<dbReference type="GO" id="GO:0016020">
    <property type="term" value="C:membrane"/>
    <property type="evidence" value="ECO:0007669"/>
    <property type="project" value="UniProtKB-SubCell"/>
</dbReference>
<dbReference type="HOGENOM" id="CLU_034001_0_0_1"/>
<evidence type="ECO:0000256" key="3">
    <source>
        <dbReference type="ARBA" id="ARBA00004991"/>
    </source>
</evidence>